<name>A0A6A6V818_9PLEO</name>
<evidence type="ECO:0008006" key="3">
    <source>
        <dbReference type="Google" id="ProtNLM"/>
    </source>
</evidence>
<reference evidence="1" key="1">
    <citation type="journal article" date="2020" name="Stud. Mycol.">
        <title>101 Dothideomycetes genomes: a test case for predicting lifestyles and emergence of pathogens.</title>
        <authorList>
            <person name="Haridas S."/>
            <person name="Albert R."/>
            <person name="Binder M."/>
            <person name="Bloem J."/>
            <person name="Labutti K."/>
            <person name="Salamov A."/>
            <person name="Andreopoulos B."/>
            <person name="Baker S."/>
            <person name="Barry K."/>
            <person name="Bills G."/>
            <person name="Bluhm B."/>
            <person name="Cannon C."/>
            <person name="Castanera R."/>
            <person name="Culley D."/>
            <person name="Daum C."/>
            <person name="Ezra D."/>
            <person name="Gonzalez J."/>
            <person name="Henrissat B."/>
            <person name="Kuo A."/>
            <person name="Liang C."/>
            <person name="Lipzen A."/>
            <person name="Lutzoni F."/>
            <person name="Magnuson J."/>
            <person name="Mondo S."/>
            <person name="Nolan M."/>
            <person name="Ohm R."/>
            <person name="Pangilinan J."/>
            <person name="Park H.-J."/>
            <person name="Ramirez L."/>
            <person name="Alfaro M."/>
            <person name="Sun H."/>
            <person name="Tritt A."/>
            <person name="Yoshinaga Y."/>
            <person name="Zwiers L.-H."/>
            <person name="Turgeon B."/>
            <person name="Goodwin S."/>
            <person name="Spatafora J."/>
            <person name="Crous P."/>
            <person name="Grigoriev I."/>
        </authorList>
    </citation>
    <scope>NUCLEOTIDE SEQUENCE</scope>
    <source>
        <strain evidence="1">CBS 119925</strain>
    </source>
</reference>
<gene>
    <name evidence="1" type="ORF">M011DRAFT_78014</name>
</gene>
<evidence type="ECO:0000313" key="1">
    <source>
        <dbReference type="EMBL" id="KAF2746748.1"/>
    </source>
</evidence>
<keyword evidence="2" id="KW-1185">Reference proteome</keyword>
<dbReference type="Proteomes" id="UP000799440">
    <property type="component" value="Unassembled WGS sequence"/>
</dbReference>
<dbReference type="SUPFAM" id="SSF52047">
    <property type="entry name" value="RNI-like"/>
    <property type="match status" value="1"/>
</dbReference>
<evidence type="ECO:0000313" key="2">
    <source>
        <dbReference type="Proteomes" id="UP000799440"/>
    </source>
</evidence>
<dbReference type="EMBL" id="MU006576">
    <property type="protein sequence ID" value="KAF2746748.1"/>
    <property type="molecule type" value="Genomic_DNA"/>
</dbReference>
<proteinExistence type="predicted"/>
<dbReference type="OrthoDB" id="3768645at2759"/>
<dbReference type="AlphaFoldDB" id="A0A6A6V818"/>
<sequence>MMAGYVPATPSLPGIPIELRDAIFATITRRDLANLAQTCKALHFATLPALYSDLVLTCDPDDPTPINRTPLAQHAKLLGTLINKPHYALCVRSIHLQSVQSNWDLPREDDEESLIEKGRQVEALRYLFAENLCLTMPDELTIAWMVLSLCEQLRSLIMPANMVRGSMTWLHKVFVADQPIAPGNKSTRMPLSTLATLTVPLRTCIKDLGILAYRMTFDRAVQFLMPNLPALLHLRTPRLVESERLMTLESLRALRLDSTSEPAENVAAILKRLPCLEELYLDLFLENCYPNYRLDHLREGLGHVRRTLKALTVEFATYSGFDDMTTESNGYAHGSLGPLRDFTALVELNIPLPLLFGCIPSEDAPPLGHMLPPALKSLTVNDDLWHLGLPKFFWTGRSVMDVARQFFNEDCRETTPRLQDFTLSLSLKSREDIDGTYWENPAIHEELRSIAGRTKAMIVSASELDSYDRRYMDDESSLLLLLDEVWPSKVVYNGYA</sequence>
<organism evidence="1 2">
    <name type="scientific">Sporormia fimetaria CBS 119925</name>
    <dbReference type="NCBI Taxonomy" id="1340428"/>
    <lineage>
        <taxon>Eukaryota</taxon>
        <taxon>Fungi</taxon>
        <taxon>Dikarya</taxon>
        <taxon>Ascomycota</taxon>
        <taxon>Pezizomycotina</taxon>
        <taxon>Dothideomycetes</taxon>
        <taxon>Pleosporomycetidae</taxon>
        <taxon>Pleosporales</taxon>
        <taxon>Sporormiaceae</taxon>
        <taxon>Sporormia</taxon>
    </lineage>
</organism>
<protein>
    <recommendedName>
        <fullName evidence="3">F-box domain-containing protein</fullName>
    </recommendedName>
</protein>
<accession>A0A6A6V818</accession>